<keyword evidence="2" id="KW-1185">Reference proteome</keyword>
<dbReference type="AlphaFoldDB" id="A0A255ZVL0"/>
<name>A0A255ZVL0_9FLAO</name>
<organism evidence="1 2">
    <name type="scientific">Flavobacterium aurantiibacter</name>
    <dbReference type="NCBI Taxonomy" id="2023067"/>
    <lineage>
        <taxon>Bacteria</taxon>
        <taxon>Pseudomonadati</taxon>
        <taxon>Bacteroidota</taxon>
        <taxon>Flavobacteriia</taxon>
        <taxon>Flavobacteriales</taxon>
        <taxon>Flavobacteriaceae</taxon>
        <taxon>Flavobacterium</taxon>
    </lineage>
</organism>
<dbReference type="EMBL" id="NOXX01000189">
    <property type="protein sequence ID" value="OYQ44800.1"/>
    <property type="molecule type" value="Genomic_DNA"/>
</dbReference>
<gene>
    <name evidence="1" type="ORF">CHX27_07245</name>
</gene>
<evidence type="ECO:0000313" key="1">
    <source>
        <dbReference type="EMBL" id="OYQ44800.1"/>
    </source>
</evidence>
<evidence type="ECO:0000313" key="2">
    <source>
        <dbReference type="Proteomes" id="UP000216035"/>
    </source>
</evidence>
<reference evidence="1 2" key="1">
    <citation type="submission" date="2017-07" db="EMBL/GenBank/DDBJ databases">
        <title>Flavobacterium cyanobacteriorum sp. nov., isolated from cyanobacterial aggregates in a eutrophic lake.</title>
        <authorList>
            <person name="Cai H."/>
        </authorList>
    </citation>
    <scope>NUCLEOTIDE SEQUENCE [LARGE SCALE GENOMIC DNA]</scope>
    <source>
        <strain evidence="1 2">TH167</strain>
    </source>
</reference>
<sequence length="62" mass="7151">MISDVADVTINQQLTVIPKWGIRRNIGKTNFNYELGFGIGRRFYRSESETAADLHLRIGYTF</sequence>
<comment type="caution">
    <text evidence="1">The sequence shown here is derived from an EMBL/GenBank/DDBJ whole genome shotgun (WGS) entry which is preliminary data.</text>
</comment>
<dbReference type="Proteomes" id="UP000216035">
    <property type="component" value="Unassembled WGS sequence"/>
</dbReference>
<accession>A0A255ZVL0</accession>
<proteinExistence type="predicted"/>
<protein>
    <submittedName>
        <fullName evidence="1">Uncharacterized protein</fullName>
    </submittedName>
</protein>